<dbReference type="Pfam" id="PF03358">
    <property type="entry name" value="FMN_red"/>
    <property type="match status" value="1"/>
</dbReference>
<dbReference type="eggNOG" id="KOG4530">
    <property type="taxonomic scope" value="Eukaryota"/>
</dbReference>
<evidence type="ECO:0000313" key="2">
    <source>
        <dbReference type="EMBL" id="EPE09814.1"/>
    </source>
</evidence>
<dbReference type="GO" id="GO:0016491">
    <property type="term" value="F:oxidoreductase activity"/>
    <property type="evidence" value="ECO:0007669"/>
    <property type="project" value="InterPro"/>
</dbReference>
<dbReference type="VEuPathDB" id="FungiDB:F503_07590"/>
<dbReference type="PANTHER" id="PTHR30543">
    <property type="entry name" value="CHROMATE REDUCTASE"/>
    <property type="match status" value="1"/>
</dbReference>
<dbReference type="Gene3D" id="3.40.50.360">
    <property type="match status" value="1"/>
</dbReference>
<evidence type="ECO:0000313" key="3">
    <source>
        <dbReference type="Proteomes" id="UP000016923"/>
    </source>
</evidence>
<dbReference type="InterPro" id="IPR029039">
    <property type="entry name" value="Flavoprotein-like_sf"/>
</dbReference>
<dbReference type="InterPro" id="IPR005025">
    <property type="entry name" value="FMN_Rdtase-like_dom"/>
</dbReference>
<dbReference type="HOGENOM" id="CLU_055322_2_0_1"/>
<dbReference type="OMA" id="NDHTKAW"/>
<accession>S3C8I8</accession>
<dbReference type="InterPro" id="IPR050712">
    <property type="entry name" value="NAD(P)H-dep_reductase"/>
</dbReference>
<organism evidence="2 3">
    <name type="scientific">Ophiostoma piceae (strain UAMH 11346)</name>
    <name type="common">Sap stain fungus</name>
    <dbReference type="NCBI Taxonomy" id="1262450"/>
    <lineage>
        <taxon>Eukaryota</taxon>
        <taxon>Fungi</taxon>
        <taxon>Dikarya</taxon>
        <taxon>Ascomycota</taxon>
        <taxon>Pezizomycotina</taxon>
        <taxon>Sordariomycetes</taxon>
        <taxon>Sordariomycetidae</taxon>
        <taxon>Ophiostomatales</taxon>
        <taxon>Ophiostomataceae</taxon>
        <taxon>Ophiostoma</taxon>
    </lineage>
</organism>
<dbReference type="PANTHER" id="PTHR30543:SF21">
    <property type="entry name" value="NAD(P)H-DEPENDENT FMN REDUCTASE LOT6"/>
    <property type="match status" value="1"/>
</dbReference>
<dbReference type="GO" id="GO:0005829">
    <property type="term" value="C:cytosol"/>
    <property type="evidence" value="ECO:0007669"/>
    <property type="project" value="TreeGrafter"/>
</dbReference>
<dbReference type="Proteomes" id="UP000016923">
    <property type="component" value="Unassembled WGS sequence"/>
</dbReference>
<dbReference type="AlphaFoldDB" id="S3C8I8"/>
<sequence>MPFRVGLISGSARVVRAGPQIATFVRGVIEKDIASQSTVAVEFDVIDVGTLDLPAHYDEPGIPSHVENIPDDYVHEHTRAWSQRIASLDAFVFVTPQYNWGVPAALKNAIDYLFKEWRGKPFMVVSYGGHGGGHAAAALQLILGGGIDMKAAPAGPVSLSFPNRGVLKKAAKGEDLELAGDAWADKQADIVAAWRQVVELLQAV</sequence>
<keyword evidence="3" id="KW-1185">Reference proteome</keyword>
<reference evidence="2 3" key="1">
    <citation type="journal article" date="2013" name="BMC Genomics">
        <title>The genome and transcriptome of the pine saprophyte Ophiostoma piceae, and a comparison with the bark beetle-associated pine pathogen Grosmannia clavigera.</title>
        <authorList>
            <person name="Haridas S."/>
            <person name="Wang Y."/>
            <person name="Lim L."/>
            <person name="Massoumi Alamouti S."/>
            <person name="Jackman S."/>
            <person name="Docking R."/>
            <person name="Robertson G."/>
            <person name="Birol I."/>
            <person name="Bohlmann J."/>
            <person name="Breuil C."/>
        </authorList>
    </citation>
    <scope>NUCLEOTIDE SEQUENCE [LARGE SCALE GENOMIC DNA]</scope>
    <source>
        <strain evidence="2 3">UAMH 11346</strain>
    </source>
</reference>
<name>S3C8I8_OPHP1</name>
<feature type="domain" description="NADPH-dependent FMN reductase-like" evidence="1">
    <location>
        <begin position="4"/>
        <end position="159"/>
    </location>
</feature>
<dbReference type="OrthoDB" id="68575at2759"/>
<dbReference type="STRING" id="1262450.S3C8I8"/>
<evidence type="ECO:0000259" key="1">
    <source>
        <dbReference type="Pfam" id="PF03358"/>
    </source>
</evidence>
<dbReference type="SUPFAM" id="SSF52218">
    <property type="entry name" value="Flavoproteins"/>
    <property type="match status" value="1"/>
</dbReference>
<protein>
    <submittedName>
        <fullName evidence="2">Nadph-dependent fmn reductase</fullName>
    </submittedName>
</protein>
<gene>
    <name evidence="2" type="ORF">F503_07590</name>
</gene>
<proteinExistence type="predicted"/>
<dbReference type="EMBL" id="KE148147">
    <property type="protein sequence ID" value="EPE09814.1"/>
    <property type="molecule type" value="Genomic_DNA"/>
</dbReference>
<dbReference type="GO" id="GO:0010181">
    <property type="term" value="F:FMN binding"/>
    <property type="evidence" value="ECO:0007669"/>
    <property type="project" value="TreeGrafter"/>
</dbReference>